<dbReference type="GO" id="GO:0080120">
    <property type="term" value="P:CAAX-box protein maturation"/>
    <property type="evidence" value="ECO:0007669"/>
    <property type="project" value="UniProtKB-ARBA"/>
</dbReference>
<keyword evidence="1" id="KW-0472">Membrane</keyword>
<dbReference type="EMBL" id="VNJI01000063">
    <property type="protein sequence ID" value="TVY03942.1"/>
    <property type="molecule type" value="Genomic_DNA"/>
</dbReference>
<dbReference type="Pfam" id="PF02517">
    <property type="entry name" value="Rce1-like"/>
    <property type="match status" value="1"/>
</dbReference>
<keyword evidence="3" id="KW-0378">Hydrolase</keyword>
<dbReference type="AlphaFoldDB" id="A0A559JVN0"/>
<feature type="transmembrane region" description="Helical" evidence="1">
    <location>
        <begin position="509"/>
        <end position="527"/>
    </location>
</feature>
<dbReference type="OrthoDB" id="2675631at2"/>
<evidence type="ECO:0000313" key="3">
    <source>
        <dbReference type="EMBL" id="TVY03942.1"/>
    </source>
</evidence>
<organism evidence="3 4">
    <name type="scientific">Paenibacillus cremeus</name>
    <dbReference type="NCBI Taxonomy" id="2163881"/>
    <lineage>
        <taxon>Bacteria</taxon>
        <taxon>Bacillati</taxon>
        <taxon>Bacillota</taxon>
        <taxon>Bacilli</taxon>
        <taxon>Bacillales</taxon>
        <taxon>Paenibacillaceae</taxon>
        <taxon>Paenibacillus</taxon>
    </lineage>
</organism>
<keyword evidence="1" id="KW-1133">Transmembrane helix</keyword>
<dbReference type="RefSeq" id="WP_144854249.1">
    <property type="nucleotide sequence ID" value="NZ_VNJI01000063.1"/>
</dbReference>
<feature type="domain" description="CAAX prenyl protease 2/Lysostaphin resistance protein A-like" evidence="2">
    <location>
        <begin position="404"/>
        <end position="493"/>
    </location>
</feature>
<feature type="transmembrane region" description="Helical" evidence="1">
    <location>
        <begin position="12"/>
        <end position="31"/>
    </location>
</feature>
<reference evidence="3 4" key="1">
    <citation type="submission" date="2019-07" db="EMBL/GenBank/DDBJ databases">
        <authorList>
            <person name="Kim J."/>
        </authorList>
    </citation>
    <scope>NUCLEOTIDE SEQUENCE [LARGE SCALE GENOMIC DNA]</scope>
    <source>
        <strain evidence="3 4">JC52</strain>
    </source>
</reference>
<dbReference type="Proteomes" id="UP000317036">
    <property type="component" value="Unassembled WGS sequence"/>
</dbReference>
<keyword evidence="1" id="KW-0812">Transmembrane</keyword>
<dbReference type="GO" id="GO:0006508">
    <property type="term" value="P:proteolysis"/>
    <property type="evidence" value="ECO:0007669"/>
    <property type="project" value="UniProtKB-KW"/>
</dbReference>
<feature type="transmembrane region" description="Helical" evidence="1">
    <location>
        <begin position="239"/>
        <end position="260"/>
    </location>
</feature>
<feature type="transmembrane region" description="Helical" evidence="1">
    <location>
        <begin position="363"/>
        <end position="384"/>
    </location>
</feature>
<feature type="transmembrane region" description="Helical" evidence="1">
    <location>
        <begin position="308"/>
        <end position="326"/>
    </location>
</feature>
<accession>A0A559JVN0</accession>
<protein>
    <submittedName>
        <fullName evidence="3">CPBP family intramembrane metalloprotease</fullName>
    </submittedName>
</protein>
<dbReference type="GO" id="GO:0004175">
    <property type="term" value="F:endopeptidase activity"/>
    <property type="evidence" value="ECO:0007669"/>
    <property type="project" value="UniProtKB-ARBA"/>
</dbReference>
<evidence type="ECO:0000313" key="4">
    <source>
        <dbReference type="Proteomes" id="UP000317036"/>
    </source>
</evidence>
<evidence type="ECO:0000256" key="1">
    <source>
        <dbReference type="SAM" id="Phobius"/>
    </source>
</evidence>
<keyword evidence="3" id="KW-0482">Metalloprotease</keyword>
<sequence>MRKRLSEPSLLIMAVIGLIMYLGVAFLSPYLGKGDRVDEETEAQPAISKQQAADAALQFARSRFQLSTDTETNTMFQSYTLRSGYLQKEHLYEKYTKQFGERFPLDYYEVEINDRSTGLNYFIAVNFTSKQIIGWERNKTATSKASTVSSGETDTGKLVAQAMKDMGYAPDDFVKKEDTGSTVTPGGLAYESKTVRLGDARLTLVLKLGDGQVTAFRPAFTVPQSFIAWQAAQDDQATLMTRVSMLLSLFMGAAAIWIVIRYRREIRFRTGLILTLVFLAVYIANNFNMTPAFRTSHGSGPTDMNMMIYLWFVNIFVVLMGLSAYFSMIAGQKLWHDQGFPSWPRWREASFGAHVKLATARGYLICLFILGLQQVLFLAAGEVFDVWAVSDPADSVYNMIYPGLFPLMAWAAAISEEAIYRFLGIALFWRLTRNRFLAVLLPSIIWAMSHTQYPIYPVYTRLVEVSVIGLVFGWTLLRYGFLTALFAHAAMDSILMGLSLMYMGSVQHAITGAAYLVIPALIGWLIARFHGYTRAVRE</sequence>
<evidence type="ECO:0000259" key="2">
    <source>
        <dbReference type="Pfam" id="PF02517"/>
    </source>
</evidence>
<feature type="transmembrane region" description="Helical" evidence="1">
    <location>
        <begin position="404"/>
        <end position="429"/>
    </location>
</feature>
<proteinExistence type="predicted"/>
<comment type="caution">
    <text evidence="3">The sequence shown here is derived from an EMBL/GenBank/DDBJ whole genome shotgun (WGS) entry which is preliminary data.</text>
</comment>
<feature type="transmembrane region" description="Helical" evidence="1">
    <location>
        <begin position="272"/>
        <end position="288"/>
    </location>
</feature>
<gene>
    <name evidence="3" type="ORF">FPZ49_31360</name>
</gene>
<dbReference type="InterPro" id="IPR003675">
    <property type="entry name" value="Rce1/LyrA-like_dom"/>
</dbReference>
<keyword evidence="3" id="KW-0645">Protease</keyword>
<name>A0A559JVN0_9BACL</name>
<dbReference type="GO" id="GO:0008237">
    <property type="term" value="F:metallopeptidase activity"/>
    <property type="evidence" value="ECO:0007669"/>
    <property type="project" value="UniProtKB-KW"/>
</dbReference>
<keyword evidence="4" id="KW-1185">Reference proteome</keyword>